<reference evidence="2" key="1">
    <citation type="submission" date="2021-01" db="EMBL/GenBank/DDBJ databases">
        <authorList>
            <person name="Corre E."/>
            <person name="Pelletier E."/>
            <person name="Niang G."/>
            <person name="Scheremetjew M."/>
            <person name="Finn R."/>
            <person name="Kale V."/>
            <person name="Holt S."/>
            <person name="Cochrane G."/>
            <person name="Meng A."/>
            <person name="Brown T."/>
            <person name="Cohen L."/>
        </authorList>
    </citation>
    <scope>NUCLEOTIDE SEQUENCE</scope>
    <source>
        <strain evidence="2">GSBS06</strain>
    </source>
</reference>
<sequence>MSELEKRTPEDIKRLVELYTTESFLDFISEEIENPFRATSNARLVKLLDSIFMKDPTKKLKLSDFEISGEPDSLHQLPNLLKTYIIQSDYEFGTDKEVDRKFAYIIFRVLEGCGNNFRSFKAFALAFNKARRLHKEVEKIERHFERLEKEQETREMQQTEENKVDNQQEKV</sequence>
<dbReference type="EMBL" id="HBIN01003070">
    <property type="protein sequence ID" value="CAE0431756.1"/>
    <property type="molecule type" value="Transcribed_RNA"/>
</dbReference>
<evidence type="ECO:0000256" key="1">
    <source>
        <dbReference type="SAM" id="MobiDB-lite"/>
    </source>
</evidence>
<dbReference type="AlphaFoldDB" id="A0A7S3LIG8"/>
<gene>
    <name evidence="2" type="ORF">ASTO00021_LOCUS2093</name>
</gene>
<name>A0A7S3LIG8_9STRA</name>
<feature type="region of interest" description="Disordered" evidence="1">
    <location>
        <begin position="148"/>
        <end position="171"/>
    </location>
</feature>
<accession>A0A7S3LIG8</accession>
<evidence type="ECO:0000313" key="2">
    <source>
        <dbReference type="EMBL" id="CAE0431756.1"/>
    </source>
</evidence>
<organism evidence="2">
    <name type="scientific">Aplanochytrium stocchinoi</name>
    <dbReference type="NCBI Taxonomy" id="215587"/>
    <lineage>
        <taxon>Eukaryota</taxon>
        <taxon>Sar</taxon>
        <taxon>Stramenopiles</taxon>
        <taxon>Bigyra</taxon>
        <taxon>Labyrinthulomycetes</taxon>
        <taxon>Thraustochytrida</taxon>
        <taxon>Thraustochytriidae</taxon>
        <taxon>Aplanochytrium</taxon>
    </lineage>
</organism>
<proteinExistence type="predicted"/>
<protein>
    <submittedName>
        <fullName evidence="2">Uncharacterized protein</fullName>
    </submittedName>
</protein>